<reference evidence="3 4" key="1">
    <citation type="submission" date="2014-02" db="EMBL/GenBank/DDBJ databases">
        <title>Comparative genomics and transcriptomics to identify genetic mechanisms underlying the emergence of carbapenem resistant Acinetobacter baumannii (CRAb).</title>
        <authorList>
            <person name="Harris A.D."/>
            <person name="Johnson K.J."/>
            <person name="George J."/>
            <person name="Shefchek K."/>
            <person name="Daugherty S.C."/>
            <person name="Parankush S."/>
            <person name="Sadzewicz L."/>
            <person name="Tallon L."/>
            <person name="Sengamalay N."/>
            <person name="Hazen T.H."/>
            <person name="Rasko D.A."/>
        </authorList>
    </citation>
    <scope>NUCLEOTIDE SEQUENCE [LARGE SCALE GENOMIC DNA]</scope>
    <source>
        <strain evidence="3 4">625974</strain>
    </source>
</reference>
<dbReference type="AlphaFoldDB" id="A0A009PKZ2"/>
<feature type="domain" description="Baseplate J-like C-terminal" evidence="2">
    <location>
        <begin position="219"/>
        <end position="299"/>
    </location>
</feature>
<dbReference type="RefSeq" id="WP_032058816.1">
    <property type="nucleotide sequence ID" value="NZ_JEXD01000004.1"/>
</dbReference>
<dbReference type="InterPro" id="IPR058531">
    <property type="entry name" value="Baseplate_J_M"/>
</dbReference>
<dbReference type="PIRSF" id="PIRSF020481">
    <property type="entry name" value="BAP"/>
    <property type="match status" value="1"/>
</dbReference>
<dbReference type="InterPro" id="IPR052726">
    <property type="entry name" value="Phage_Baseplate_Hub"/>
</dbReference>
<feature type="domain" description="Baseplate J-like central" evidence="1">
    <location>
        <begin position="138"/>
        <end position="211"/>
    </location>
</feature>
<organism evidence="3 4">
    <name type="scientific">Acinetobacter baumannii 625974</name>
    <dbReference type="NCBI Taxonomy" id="1310607"/>
    <lineage>
        <taxon>Bacteria</taxon>
        <taxon>Pseudomonadati</taxon>
        <taxon>Pseudomonadota</taxon>
        <taxon>Gammaproteobacteria</taxon>
        <taxon>Moraxellales</taxon>
        <taxon>Moraxellaceae</taxon>
        <taxon>Acinetobacter</taxon>
        <taxon>Acinetobacter calcoaceticus/baumannii complex</taxon>
    </lineage>
</organism>
<evidence type="ECO:0000259" key="2">
    <source>
        <dbReference type="Pfam" id="PF26079"/>
    </source>
</evidence>
<accession>A0A009PKZ2</accession>
<dbReference type="PANTHER" id="PTHR35862:SF1">
    <property type="entry name" value="FELS-2 PROPHAGE PROTEIN"/>
    <property type="match status" value="1"/>
</dbReference>
<dbReference type="InterPro" id="IPR058530">
    <property type="entry name" value="Baseplate_J-like_C"/>
</dbReference>
<evidence type="ECO:0000259" key="1">
    <source>
        <dbReference type="Pfam" id="PF26078"/>
    </source>
</evidence>
<name>A0A009PKZ2_ACIBA</name>
<gene>
    <name evidence="3" type="ORF">J506_0885</name>
</gene>
<dbReference type="EMBL" id="JEXD01000004">
    <property type="protein sequence ID" value="EXC09105.1"/>
    <property type="molecule type" value="Genomic_DNA"/>
</dbReference>
<evidence type="ECO:0000313" key="3">
    <source>
        <dbReference type="EMBL" id="EXC09105.1"/>
    </source>
</evidence>
<proteinExistence type="predicted"/>
<dbReference type="Pfam" id="PF26078">
    <property type="entry name" value="Baseplate_J_M"/>
    <property type="match status" value="1"/>
</dbReference>
<dbReference type="Proteomes" id="UP000021108">
    <property type="component" value="Unassembled WGS sequence"/>
</dbReference>
<dbReference type="PANTHER" id="PTHR35862">
    <property type="entry name" value="FELS-2 PROPHAGE PROTEIN"/>
    <property type="match status" value="1"/>
</dbReference>
<dbReference type="InterPro" id="IPR014507">
    <property type="entry name" value="Baseplate_assembly_J_pred"/>
</dbReference>
<evidence type="ECO:0000313" key="4">
    <source>
        <dbReference type="Proteomes" id="UP000021108"/>
    </source>
</evidence>
<protein>
    <submittedName>
        <fullName evidence="3">Baseplate J-like family protein</fullName>
    </submittedName>
</protein>
<sequence>MSVVDFSQLPPPDLIKVLDYEQILAKRKARFISLYPPEEQAYWTEVLARESEPVTKILQENAYLELLTSNQRNQDARALLLAFSTGSDLDHIAVSYYGVTRLVITPANPNTVPPTSAVMESDEDLKERCLLSLSGFNTAGASNAYKFFSKSADGRVADASIISHEDNPCFLDVYITQHDSDDFSASQELIDKVQKALDPEDVRPVGDRPTVHSSTPVTYQIQARLYISQTAENVMLLSVAQERLQKYVKNSKKIGQSIRLSAIYAALHVDGVSRVEILNPTSDIVISKSQHAFCTGIDVQIGGTE</sequence>
<comment type="caution">
    <text evidence="3">The sequence shown here is derived from an EMBL/GenBank/DDBJ whole genome shotgun (WGS) entry which is preliminary data.</text>
</comment>
<dbReference type="Pfam" id="PF26079">
    <property type="entry name" value="Baseplate_J_C"/>
    <property type="match status" value="1"/>
</dbReference>
<dbReference type="PATRIC" id="fig|1310607.3.peg.855"/>